<feature type="compositionally biased region" description="Low complexity" evidence="1">
    <location>
        <begin position="247"/>
        <end position="269"/>
    </location>
</feature>
<dbReference type="Proteomes" id="UP000033774">
    <property type="component" value="Unassembled WGS sequence"/>
</dbReference>
<keyword evidence="2" id="KW-1133">Transmembrane helix</keyword>
<protein>
    <submittedName>
        <fullName evidence="3">Uncharacterized protein</fullName>
    </submittedName>
</protein>
<keyword evidence="2" id="KW-0472">Membrane</keyword>
<feature type="compositionally biased region" description="Basic and acidic residues" evidence="1">
    <location>
        <begin position="228"/>
        <end position="246"/>
    </location>
</feature>
<sequence>MLTFIGNDGDRVLLLIVFVMLWLACACALEFGGLAQRTAGWTRARAILWGALALTIGIMVGQTLAALPALLGGQVPALNKLIFGIGGGAAIFAGAANAFYLMSRPGLTVACILKASLSLSVGQAITSLLVLYQLMPLQMIHLDWGLMVAGAMMALATTTGTFALTTTALGRLNRLFAAALLTIGLVGSRFLTIIGTSGLPLSEAVSKKRPHSRLQSRFARNARRGHDRRGDDYRRSGWVDGADARHSALARQPRPAARPPRAGSPAASA</sequence>
<accession>A0A0F3IWM6</accession>
<gene>
    <name evidence="3" type="ORF">VZ95_00290</name>
</gene>
<keyword evidence="4" id="KW-1185">Reference proteome</keyword>
<dbReference type="AlphaFoldDB" id="A0A0F3IWM6"/>
<reference evidence="3 4" key="1">
    <citation type="submission" date="2015-03" db="EMBL/GenBank/DDBJ databases">
        <title>Draft genome sequence of Elstera litoralis.</title>
        <authorList>
            <person name="Rahalkar M.C."/>
            <person name="Dhakephalkar P.K."/>
            <person name="Pore S.D."/>
            <person name="Arora P."/>
            <person name="Kapse N.G."/>
            <person name="Pandit P.S."/>
        </authorList>
    </citation>
    <scope>NUCLEOTIDE SEQUENCE [LARGE SCALE GENOMIC DNA]</scope>
    <source>
        <strain evidence="3 4">Dia-1</strain>
    </source>
</reference>
<evidence type="ECO:0000313" key="4">
    <source>
        <dbReference type="Proteomes" id="UP000033774"/>
    </source>
</evidence>
<keyword evidence="2" id="KW-0812">Transmembrane</keyword>
<feature type="transmembrane region" description="Helical" evidence="2">
    <location>
        <begin position="81"/>
        <end position="101"/>
    </location>
</feature>
<feature type="transmembrane region" description="Helical" evidence="2">
    <location>
        <begin position="144"/>
        <end position="164"/>
    </location>
</feature>
<dbReference type="RefSeq" id="WP_045774110.1">
    <property type="nucleotide sequence ID" value="NZ_LAJY01000005.1"/>
</dbReference>
<feature type="transmembrane region" description="Helical" evidence="2">
    <location>
        <begin position="176"/>
        <end position="199"/>
    </location>
</feature>
<evidence type="ECO:0000313" key="3">
    <source>
        <dbReference type="EMBL" id="KJV11140.1"/>
    </source>
</evidence>
<feature type="transmembrane region" description="Helical" evidence="2">
    <location>
        <begin position="107"/>
        <end position="132"/>
    </location>
</feature>
<feature type="compositionally biased region" description="Basic residues" evidence="1">
    <location>
        <begin position="207"/>
        <end position="227"/>
    </location>
</feature>
<evidence type="ECO:0000256" key="2">
    <source>
        <dbReference type="SAM" id="Phobius"/>
    </source>
</evidence>
<evidence type="ECO:0000256" key="1">
    <source>
        <dbReference type="SAM" id="MobiDB-lite"/>
    </source>
</evidence>
<proteinExistence type="predicted"/>
<organism evidence="3 4">
    <name type="scientific">Elstera litoralis</name>
    <dbReference type="NCBI Taxonomy" id="552518"/>
    <lineage>
        <taxon>Bacteria</taxon>
        <taxon>Pseudomonadati</taxon>
        <taxon>Pseudomonadota</taxon>
        <taxon>Alphaproteobacteria</taxon>
        <taxon>Rhodospirillales</taxon>
        <taxon>Rhodospirillaceae</taxon>
        <taxon>Elstera</taxon>
    </lineage>
</organism>
<dbReference type="EMBL" id="LAJY01000005">
    <property type="protein sequence ID" value="KJV11140.1"/>
    <property type="molecule type" value="Genomic_DNA"/>
</dbReference>
<feature type="transmembrane region" description="Helical" evidence="2">
    <location>
        <begin position="46"/>
        <end position="69"/>
    </location>
</feature>
<feature type="region of interest" description="Disordered" evidence="1">
    <location>
        <begin position="205"/>
        <end position="269"/>
    </location>
</feature>
<feature type="transmembrane region" description="Helical" evidence="2">
    <location>
        <begin position="12"/>
        <end position="34"/>
    </location>
</feature>
<comment type="caution">
    <text evidence="3">The sequence shown here is derived from an EMBL/GenBank/DDBJ whole genome shotgun (WGS) entry which is preliminary data.</text>
</comment>
<name>A0A0F3IWM6_9PROT</name>